<dbReference type="RefSeq" id="WP_014797843.1">
    <property type="nucleotide sequence ID" value="NC_018018.1"/>
</dbReference>
<dbReference type="eggNOG" id="COG0629">
    <property type="taxonomic scope" value="Bacteria"/>
</dbReference>
<feature type="region of interest" description="Disordered" evidence="1">
    <location>
        <begin position="94"/>
        <end position="137"/>
    </location>
</feature>
<protein>
    <recommendedName>
        <fullName evidence="4">DUF3127 domain-containing protein</fullName>
    </recommendedName>
</protein>
<evidence type="ECO:0000313" key="2">
    <source>
        <dbReference type="EMBL" id="AFM04394.1"/>
    </source>
</evidence>
<dbReference type="HOGENOM" id="CLU_109792_0_1_10"/>
<evidence type="ECO:0008006" key="4">
    <source>
        <dbReference type="Google" id="ProtNLM"/>
    </source>
</evidence>
<dbReference type="STRING" id="880071.Fleli_2010"/>
<dbReference type="Proteomes" id="UP000006054">
    <property type="component" value="Chromosome"/>
</dbReference>
<dbReference type="AlphaFoldDB" id="I4AKA9"/>
<dbReference type="KEGG" id="fli:Fleli_2010"/>
<keyword evidence="3" id="KW-1185">Reference proteome</keyword>
<dbReference type="Pfam" id="PF11325">
    <property type="entry name" value="DUF3127"/>
    <property type="match status" value="1"/>
</dbReference>
<proteinExistence type="predicted"/>
<dbReference type="EMBL" id="CP003345">
    <property type="protein sequence ID" value="AFM04394.1"/>
    <property type="molecule type" value="Genomic_DNA"/>
</dbReference>
<gene>
    <name evidence="2" type="ordered locus">Fleli_2010</name>
</gene>
<sequence length="137" mass="15679">MPSFETEGTLIKIFPTSVKSERFQLREFVLNIEEGNYPQEIIFQFTQDSCDLLDKFKEGEKVKVSSWIRGKKWQRSPQDEPRWFNSLAARSIEHSDPMMNDMNQDAGNNSNDNPFSGGDIPPPTEDTSSIGDDDLPF</sequence>
<evidence type="ECO:0000313" key="3">
    <source>
        <dbReference type="Proteomes" id="UP000006054"/>
    </source>
</evidence>
<feature type="compositionally biased region" description="Polar residues" evidence="1">
    <location>
        <begin position="101"/>
        <end position="114"/>
    </location>
</feature>
<organism evidence="2 3">
    <name type="scientific">Bernardetia litoralis (strain ATCC 23117 / DSM 6794 / NBRC 15988 / NCIMB 1366 / Fx l1 / Sio-4)</name>
    <name type="common">Flexibacter litoralis</name>
    <dbReference type="NCBI Taxonomy" id="880071"/>
    <lineage>
        <taxon>Bacteria</taxon>
        <taxon>Pseudomonadati</taxon>
        <taxon>Bacteroidota</taxon>
        <taxon>Cytophagia</taxon>
        <taxon>Cytophagales</taxon>
        <taxon>Bernardetiaceae</taxon>
        <taxon>Bernardetia</taxon>
    </lineage>
</organism>
<dbReference type="OrthoDB" id="598142at2"/>
<name>I4AKA9_BERLS</name>
<reference evidence="3" key="1">
    <citation type="submission" date="2012-06" db="EMBL/GenBank/DDBJ databases">
        <title>The complete genome of Flexibacter litoralis DSM 6794.</title>
        <authorList>
            <person name="Lucas S."/>
            <person name="Copeland A."/>
            <person name="Lapidus A."/>
            <person name="Glavina del Rio T."/>
            <person name="Dalin E."/>
            <person name="Tice H."/>
            <person name="Bruce D."/>
            <person name="Goodwin L."/>
            <person name="Pitluck S."/>
            <person name="Peters L."/>
            <person name="Ovchinnikova G."/>
            <person name="Lu M."/>
            <person name="Kyrpides N."/>
            <person name="Mavromatis K."/>
            <person name="Ivanova N."/>
            <person name="Brettin T."/>
            <person name="Detter J.C."/>
            <person name="Han C."/>
            <person name="Larimer F."/>
            <person name="Land M."/>
            <person name="Hauser L."/>
            <person name="Markowitz V."/>
            <person name="Cheng J.-F."/>
            <person name="Hugenholtz P."/>
            <person name="Woyke T."/>
            <person name="Wu D."/>
            <person name="Spring S."/>
            <person name="Lang E."/>
            <person name="Kopitz M."/>
            <person name="Brambilla E."/>
            <person name="Klenk H.-P."/>
            <person name="Eisen J.A."/>
        </authorList>
    </citation>
    <scope>NUCLEOTIDE SEQUENCE [LARGE SCALE GENOMIC DNA]</scope>
    <source>
        <strain evidence="3">ATCC 23117 / DSM 6794 / NBRC 15988 / NCIMB 1366 / Sio-4</strain>
    </source>
</reference>
<dbReference type="InterPro" id="IPR021474">
    <property type="entry name" value="DUF3127"/>
</dbReference>
<evidence type="ECO:0000256" key="1">
    <source>
        <dbReference type="SAM" id="MobiDB-lite"/>
    </source>
</evidence>
<accession>I4AKA9</accession>